<dbReference type="Proteomes" id="UP001444071">
    <property type="component" value="Unassembled WGS sequence"/>
</dbReference>
<proteinExistence type="predicted"/>
<sequence length="104" mass="11412">MTFPPSRTCTGLKSGKVQLTSLQTPHILDTNCLGFYLQVGTTARYLQKPAATETGYFSDAHLTVKVHICPIDSESKVEHKSDYLFVCTNLANTADSDSHCSIML</sequence>
<evidence type="ECO:0000313" key="2">
    <source>
        <dbReference type="Proteomes" id="UP001444071"/>
    </source>
</evidence>
<reference evidence="1 2" key="1">
    <citation type="submission" date="2021-06" db="EMBL/GenBank/DDBJ databases">
        <authorList>
            <person name="Palmer J.M."/>
        </authorList>
    </citation>
    <scope>NUCLEOTIDE SEQUENCE [LARGE SCALE GENOMIC DNA]</scope>
    <source>
        <strain evidence="1 2">XR_2019</strain>
        <tissue evidence="1">Muscle</tissue>
    </source>
</reference>
<accession>A0ABV0WTV6</accession>
<protein>
    <submittedName>
        <fullName evidence="1">Uncharacterized protein</fullName>
    </submittedName>
</protein>
<name>A0ABV0WTV6_9TELE</name>
<comment type="caution">
    <text evidence="1">The sequence shown here is derived from an EMBL/GenBank/DDBJ whole genome shotgun (WGS) entry which is preliminary data.</text>
</comment>
<evidence type="ECO:0000313" key="1">
    <source>
        <dbReference type="EMBL" id="MEQ2272970.1"/>
    </source>
</evidence>
<dbReference type="EMBL" id="JAHRIM010070732">
    <property type="protein sequence ID" value="MEQ2272970.1"/>
    <property type="molecule type" value="Genomic_DNA"/>
</dbReference>
<keyword evidence="2" id="KW-1185">Reference proteome</keyword>
<organism evidence="1 2">
    <name type="scientific">Xenotaenia resolanae</name>
    <dbReference type="NCBI Taxonomy" id="208358"/>
    <lineage>
        <taxon>Eukaryota</taxon>
        <taxon>Metazoa</taxon>
        <taxon>Chordata</taxon>
        <taxon>Craniata</taxon>
        <taxon>Vertebrata</taxon>
        <taxon>Euteleostomi</taxon>
        <taxon>Actinopterygii</taxon>
        <taxon>Neopterygii</taxon>
        <taxon>Teleostei</taxon>
        <taxon>Neoteleostei</taxon>
        <taxon>Acanthomorphata</taxon>
        <taxon>Ovalentaria</taxon>
        <taxon>Atherinomorphae</taxon>
        <taxon>Cyprinodontiformes</taxon>
        <taxon>Goodeidae</taxon>
        <taxon>Xenotaenia</taxon>
    </lineage>
</organism>
<gene>
    <name evidence="1" type="ORF">XENORESO_018674</name>
</gene>